<proteinExistence type="predicted"/>
<dbReference type="InParanoid" id="A0A067R6G8"/>
<gene>
    <name evidence="1" type="ORF">L798_10649</name>
</gene>
<dbReference type="AlphaFoldDB" id="A0A067R6G8"/>
<dbReference type="Proteomes" id="UP000027135">
    <property type="component" value="Unassembled WGS sequence"/>
</dbReference>
<keyword evidence="2" id="KW-1185">Reference proteome</keyword>
<protein>
    <submittedName>
        <fullName evidence="1">Uncharacterized protein</fullName>
    </submittedName>
</protein>
<evidence type="ECO:0000313" key="2">
    <source>
        <dbReference type="Proteomes" id="UP000027135"/>
    </source>
</evidence>
<dbReference type="EMBL" id="KK852854">
    <property type="protein sequence ID" value="KDR14958.1"/>
    <property type="molecule type" value="Genomic_DNA"/>
</dbReference>
<accession>A0A067R6G8</accession>
<reference evidence="1 2" key="1">
    <citation type="journal article" date="2014" name="Nat. Commun.">
        <title>Molecular traces of alternative social organization in a termite genome.</title>
        <authorList>
            <person name="Terrapon N."/>
            <person name="Li C."/>
            <person name="Robertson H.M."/>
            <person name="Ji L."/>
            <person name="Meng X."/>
            <person name="Booth W."/>
            <person name="Chen Z."/>
            <person name="Childers C.P."/>
            <person name="Glastad K.M."/>
            <person name="Gokhale K."/>
            <person name="Gowin J."/>
            <person name="Gronenberg W."/>
            <person name="Hermansen R.A."/>
            <person name="Hu H."/>
            <person name="Hunt B.G."/>
            <person name="Huylmans A.K."/>
            <person name="Khalil S.M."/>
            <person name="Mitchell R.D."/>
            <person name="Munoz-Torres M.C."/>
            <person name="Mustard J.A."/>
            <person name="Pan H."/>
            <person name="Reese J.T."/>
            <person name="Scharf M.E."/>
            <person name="Sun F."/>
            <person name="Vogel H."/>
            <person name="Xiao J."/>
            <person name="Yang W."/>
            <person name="Yang Z."/>
            <person name="Yang Z."/>
            <person name="Zhou J."/>
            <person name="Zhu J."/>
            <person name="Brent C.S."/>
            <person name="Elsik C.G."/>
            <person name="Goodisman M.A."/>
            <person name="Liberles D.A."/>
            <person name="Roe R.M."/>
            <person name="Vargo E.L."/>
            <person name="Vilcinskas A."/>
            <person name="Wang J."/>
            <person name="Bornberg-Bauer E."/>
            <person name="Korb J."/>
            <person name="Zhang G."/>
            <person name="Liebig J."/>
        </authorList>
    </citation>
    <scope>NUCLEOTIDE SEQUENCE [LARGE SCALE GENOMIC DNA]</scope>
    <source>
        <tissue evidence="1">Whole organism</tissue>
    </source>
</reference>
<name>A0A067R6G8_ZOONE</name>
<organism evidence="1 2">
    <name type="scientific">Zootermopsis nevadensis</name>
    <name type="common">Dampwood termite</name>
    <dbReference type="NCBI Taxonomy" id="136037"/>
    <lineage>
        <taxon>Eukaryota</taxon>
        <taxon>Metazoa</taxon>
        <taxon>Ecdysozoa</taxon>
        <taxon>Arthropoda</taxon>
        <taxon>Hexapoda</taxon>
        <taxon>Insecta</taxon>
        <taxon>Pterygota</taxon>
        <taxon>Neoptera</taxon>
        <taxon>Polyneoptera</taxon>
        <taxon>Dictyoptera</taxon>
        <taxon>Blattodea</taxon>
        <taxon>Blattoidea</taxon>
        <taxon>Termitoidae</taxon>
        <taxon>Termopsidae</taxon>
        <taxon>Zootermopsis</taxon>
    </lineage>
</organism>
<evidence type="ECO:0000313" key="1">
    <source>
        <dbReference type="EMBL" id="KDR14958.1"/>
    </source>
</evidence>
<sequence length="111" mass="13218">MCAPRNRMRTKTLLLKTKILSTADFIRVIRERGQWRACEDILYVLLVIYLRNNSEEEYCTEFGRLNCLIPFSPFFRHLFSLPRGRQKPHALSLFRNHVLATDWIASRSSFR</sequence>